<keyword evidence="4" id="KW-0812">Transmembrane</keyword>
<keyword evidence="4" id="KW-0472">Membrane</keyword>
<evidence type="ECO:0000256" key="4">
    <source>
        <dbReference type="SAM" id="Phobius"/>
    </source>
</evidence>
<dbReference type="InterPro" id="IPR006680">
    <property type="entry name" value="Amidohydro-rel"/>
</dbReference>
<feature type="transmembrane region" description="Helical" evidence="4">
    <location>
        <begin position="794"/>
        <end position="815"/>
    </location>
</feature>
<feature type="transmembrane region" description="Helical" evidence="4">
    <location>
        <begin position="835"/>
        <end position="857"/>
    </location>
</feature>
<dbReference type="Pfam" id="PF04909">
    <property type="entry name" value="Amidohydro_2"/>
    <property type="match status" value="1"/>
</dbReference>
<organism evidence="7 8">
    <name type="scientific">Fusarium agapanthi</name>
    <dbReference type="NCBI Taxonomy" id="1803897"/>
    <lineage>
        <taxon>Eukaryota</taxon>
        <taxon>Fungi</taxon>
        <taxon>Dikarya</taxon>
        <taxon>Ascomycota</taxon>
        <taxon>Pezizomycotina</taxon>
        <taxon>Sordariomycetes</taxon>
        <taxon>Hypocreomycetidae</taxon>
        <taxon>Hypocreales</taxon>
        <taxon>Nectriaceae</taxon>
        <taxon>Fusarium</taxon>
        <taxon>Fusarium fujikuroi species complex</taxon>
    </lineage>
</organism>
<comment type="similarity">
    <text evidence="3">Belongs to the metallo-dependent hydrolases superfamily.</text>
</comment>
<dbReference type="InterPro" id="IPR000182">
    <property type="entry name" value="GNAT_dom"/>
</dbReference>
<dbReference type="OrthoDB" id="432010at2759"/>
<dbReference type="AlphaFoldDB" id="A0A9P5AZP8"/>
<evidence type="ECO:0000256" key="2">
    <source>
        <dbReference type="ARBA" id="ARBA00023239"/>
    </source>
</evidence>
<dbReference type="GO" id="GO:0016747">
    <property type="term" value="F:acyltransferase activity, transferring groups other than amino-acyl groups"/>
    <property type="evidence" value="ECO:0007669"/>
    <property type="project" value="InterPro"/>
</dbReference>
<evidence type="ECO:0000256" key="1">
    <source>
        <dbReference type="ARBA" id="ARBA00022793"/>
    </source>
</evidence>
<dbReference type="PANTHER" id="PTHR21240:SF30">
    <property type="entry name" value="AMIDOHYDROLASE-RELATED DOMAIN-CONTAINING PROTEIN-RELATED"/>
    <property type="match status" value="1"/>
</dbReference>
<keyword evidence="4" id="KW-1133">Transmembrane helix</keyword>
<feature type="transmembrane region" description="Helical" evidence="4">
    <location>
        <begin position="903"/>
        <end position="925"/>
    </location>
</feature>
<evidence type="ECO:0000259" key="6">
    <source>
        <dbReference type="Pfam" id="PF13673"/>
    </source>
</evidence>
<feature type="domain" description="Amidohydrolase-related" evidence="5">
    <location>
        <begin position="265"/>
        <end position="528"/>
    </location>
</feature>
<evidence type="ECO:0000259" key="5">
    <source>
        <dbReference type="Pfam" id="PF04909"/>
    </source>
</evidence>
<dbReference type="PANTHER" id="PTHR21240">
    <property type="entry name" value="2-AMINO-3-CARBOXYLMUCONATE-6-SEMIALDEHYDE DECARBOXYLASE"/>
    <property type="match status" value="1"/>
</dbReference>
<evidence type="ECO:0000313" key="7">
    <source>
        <dbReference type="EMBL" id="KAF4483473.1"/>
    </source>
</evidence>
<dbReference type="SUPFAM" id="SSF55729">
    <property type="entry name" value="Acyl-CoA N-acyltransferases (Nat)"/>
    <property type="match status" value="1"/>
</dbReference>
<accession>A0A9P5AZP8</accession>
<dbReference type="SUPFAM" id="SSF51556">
    <property type="entry name" value="Metallo-dependent hydrolases"/>
    <property type="match status" value="1"/>
</dbReference>
<dbReference type="InterPro" id="IPR032465">
    <property type="entry name" value="ACMSD"/>
</dbReference>
<feature type="transmembrane region" description="Helical" evidence="4">
    <location>
        <begin position="696"/>
        <end position="718"/>
    </location>
</feature>
<feature type="transmembrane region" description="Helical" evidence="4">
    <location>
        <begin position="877"/>
        <end position="897"/>
    </location>
</feature>
<dbReference type="GO" id="GO:0019748">
    <property type="term" value="P:secondary metabolic process"/>
    <property type="evidence" value="ECO:0007669"/>
    <property type="project" value="TreeGrafter"/>
</dbReference>
<feature type="transmembrane region" description="Helical" evidence="4">
    <location>
        <begin position="660"/>
        <end position="684"/>
    </location>
</feature>
<gene>
    <name evidence="7" type="ORF">FAGAP_11765</name>
</gene>
<proteinExistence type="inferred from homology"/>
<dbReference type="GO" id="GO:0005829">
    <property type="term" value="C:cytosol"/>
    <property type="evidence" value="ECO:0007669"/>
    <property type="project" value="TreeGrafter"/>
</dbReference>
<dbReference type="EMBL" id="LUFC02001141">
    <property type="protein sequence ID" value="KAF4483473.1"/>
    <property type="molecule type" value="Genomic_DNA"/>
</dbReference>
<keyword evidence="8" id="KW-1185">Reference proteome</keyword>
<dbReference type="InterPro" id="IPR016181">
    <property type="entry name" value="Acyl_CoA_acyltransferase"/>
</dbReference>
<feature type="domain" description="N-acetyltransferase" evidence="6">
    <location>
        <begin position="155"/>
        <end position="213"/>
    </location>
</feature>
<evidence type="ECO:0000313" key="8">
    <source>
        <dbReference type="Proteomes" id="UP000737391"/>
    </source>
</evidence>
<keyword evidence="1 3" id="KW-0210">Decarboxylase</keyword>
<dbReference type="Gene3D" id="3.20.20.140">
    <property type="entry name" value="Metal-dependent hydrolases"/>
    <property type="match status" value="1"/>
</dbReference>
<dbReference type="Gene3D" id="3.40.630.30">
    <property type="match status" value="1"/>
</dbReference>
<dbReference type="GO" id="GO:0016831">
    <property type="term" value="F:carboxy-lyase activity"/>
    <property type="evidence" value="ECO:0007669"/>
    <property type="project" value="UniProtKB-KW"/>
</dbReference>
<dbReference type="Pfam" id="PF13673">
    <property type="entry name" value="Acetyltransf_10"/>
    <property type="match status" value="1"/>
</dbReference>
<sequence length="947" mass="106173">MSESSESAPKYRIRPGTFFDVPATTRIYAASFGNEPLIDFFFPTRRQDPLSFYTWSCRRFQRRYWTPGYSLSVVVDKHDHPVGLSWWKRPTQPLTLLQKLLSASFWVGSVVNAFINLQEYLLPVQGLNKNNMETFEQAFSDVEPHVLDTPQRQKAHYLSLLGVDPVLQGEGLGKMLLEDGLEKVDDEDSAAWLVSLAGLEKLYARYGFVEVTKVEVEGLHDWKGAHSPKAATDDPIHGFPNSIINKLVDLDDERIKNMDENNIAIQVLSHTPANFVTAEIIIACNDELAAAVRANKSRFAGFACLPMSDPVAATHELERCIKEHGFVGALIDNHSNGNFYDGREYDILWTKAAELGVPIYIHPAWPSQKEKEALYSGGNLQSDSNSATALGAFAFGWHASTANTILRLMASNTFDRHPKLKIIIGHSGELIPYMFDRINKATAFFGMKRGFAEVMRNNIWITTSGMFDVHSLRCLLGNMPLSQVMFSVDYPFSDNKLGKEYLEMIRREGILDEGGIEAFASGNARSALFLFIIPGQQPISSVAMPRAHDHFHGRHYHAERTTGPVKSLNPTKRYLVADKKALNAESDPGNAGKELRPTAESPGVAYVWRSRDNRKGRHALAISVDPHKHEATKGPRPSNTYHQTLRGILKMFVRYPVWDVSYDVALVFTIGSIIWVINGFYSWLPILNPSTKVSDWAGGLTAFIGATVFEFGSFLLMLEAVNENRSDCFGWAVEESVDGMLHLTHVHNCKHAHAQKRTFVKQSSKRLDNNTPESAGIDRMWSWWPTWYELRTHYFFDIGFLACSSQTFGATVFWISGFTALPPILNSLSTPAENGVYWLPQVIGGTGFIVSSILFMVEVQPRWYIPAPGVLGWHIGLWNLIGAIGFTLCGALGFGITHPGVEYALTLSTFIGSWAFLIGSVIQWYESLNKYPIWVDQKIERLGQRKS</sequence>
<comment type="caution">
    <text evidence="7">The sequence shown here is derived from an EMBL/GenBank/DDBJ whole genome shotgun (WGS) entry which is preliminary data.</text>
</comment>
<dbReference type="GO" id="GO:0016787">
    <property type="term" value="F:hydrolase activity"/>
    <property type="evidence" value="ECO:0007669"/>
    <property type="project" value="InterPro"/>
</dbReference>
<evidence type="ECO:0000256" key="3">
    <source>
        <dbReference type="RuleBase" id="RU366045"/>
    </source>
</evidence>
<dbReference type="Proteomes" id="UP000737391">
    <property type="component" value="Unassembled WGS sequence"/>
</dbReference>
<dbReference type="InterPro" id="IPR032466">
    <property type="entry name" value="Metal_Hydrolase"/>
</dbReference>
<name>A0A9P5AZP8_9HYPO</name>
<protein>
    <submittedName>
        <fullName evidence="7">5-carboxyvanillate decarboxylase</fullName>
    </submittedName>
</protein>
<reference evidence="7" key="1">
    <citation type="submission" date="2020-01" db="EMBL/GenBank/DDBJ databases">
        <title>Identification and distribution of gene clusters putatively required for synthesis of sphingolipid metabolism inhibitors in phylogenetically diverse species of the filamentous fungus Fusarium.</title>
        <authorList>
            <person name="Kim H.-S."/>
            <person name="Busman M."/>
            <person name="Brown D.W."/>
            <person name="Divon H."/>
            <person name="Uhlig S."/>
            <person name="Proctor R.H."/>
        </authorList>
    </citation>
    <scope>NUCLEOTIDE SEQUENCE</scope>
    <source>
        <strain evidence="7">NRRL 31653</strain>
    </source>
</reference>
<keyword evidence="2 3" id="KW-0456">Lyase</keyword>